<dbReference type="EMBL" id="SPHZ02000003">
    <property type="protein sequence ID" value="KAF0925240.1"/>
    <property type="molecule type" value="Genomic_DNA"/>
</dbReference>
<protein>
    <submittedName>
        <fullName evidence="1">Uncharacterized protein</fullName>
    </submittedName>
</protein>
<name>A0A6G1EK85_9ORYZ</name>
<reference evidence="1 2" key="1">
    <citation type="submission" date="2019-11" db="EMBL/GenBank/DDBJ databases">
        <title>Whole genome sequence of Oryza granulata.</title>
        <authorList>
            <person name="Li W."/>
        </authorList>
    </citation>
    <scope>NUCLEOTIDE SEQUENCE [LARGE SCALE GENOMIC DNA]</scope>
    <source>
        <strain evidence="2">cv. Menghai</strain>
        <tissue evidence="1">Leaf</tissue>
    </source>
</reference>
<sequence>MVGFIARRAERKMPTPTHWSHEVVTSSGRGAVRGTMARCAETGSAEPVALDAASLAVCGSDTGKTRSGPLKSQAVVRRTLMSMGLRGAGLGRRKTRYIPLKSHYGPRTRGPHVQGGGGGLYIVHGPPVSGGEARVLG</sequence>
<dbReference type="AlphaFoldDB" id="A0A6G1EK85"/>
<comment type="caution">
    <text evidence="1">The sequence shown here is derived from an EMBL/GenBank/DDBJ whole genome shotgun (WGS) entry which is preliminary data.</text>
</comment>
<organism evidence="1 2">
    <name type="scientific">Oryza meyeriana var. granulata</name>
    <dbReference type="NCBI Taxonomy" id="110450"/>
    <lineage>
        <taxon>Eukaryota</taxon>
        <taxon>Viridiplantae</taxon>
        <taxon>Streptophyta</taxon>
        <taxon>Embryophyta</taxon>
        <taxon>Tracheophyta</taxon>
        <taxon>Spermatophyta</taxon>
        <taxon>Magnoliopsida</taxon>
        <taxon>Liliopsida</taxon>
        <taxon>Poales</taxon>
        <taxon>Poaceae</taxon>
        <taxon>BOP clade</taxon>
        <taxon>Oryzoideae</taxon>
        <taxon>Oryzeae</taxon>
        <taxon>Oryzinae</taxon>
        <taxon>Oryza</taxon>
        <taxon>Oryza meyeriana</taxon>
    </lineage>
</organism>
<evidence type="ECO:0000313" key="1">
    <source>
        <dbReference type="EMBL" id="KAF0925240.1"/>
    </source>
</evidence>
<proteinExistence type="predicted"/>
<gene>
    <name evidence="1" type="ORF">E2562_015956</name>
</gene>
<dbReference type="Proteomes" id="UP000479710">
    <property type="component" value="Unassembled WGS sequence"/>
</dbReference>
<evidence type="ECO:0000313" key="2">
    <source>
        <dbReference type="Proteomes" id="UP000479710"/>
    </source>
</evidence>
<keyword evidence="2" id="KW-1185">Reference proteome</keyword>
<accession>A0A6G1EK85</accession>